<keyword evidence="11" id="KW-0411">Iron-sulfur</keyword>
<reference evidence="16 17" key="1">
    <citation type="submission" date="2019-04" db="EMBL/GenBank/DDBJ databases">
        <authorList>
            <person name="Jiang L."/>
        </authorList>
    </citation>
    <scope>NUCLEOTIDE SEQUENCE [LARGE SCALE GENOMIC DNA]</scope>
    <source>
        <strain evidence="16 17">YIM 131853</strain>
    </source>
</reference>
<evidence type="ECO:0000256" key="8">
    <source>
        <dbReference type="ARBA" id="ARBA00022989"/>
    </source>
</evidence>
<keyword evidence="8 14" id="KW-1133">Transmembrane helix</keyword>
<dbReference type="PANTHER" id="PTHR47354">
    <property type="entry name" value="NADH OXIDOREDUCTASE HCR"/>
    <property type="match status" value="1"/>
</dbReference>
<dbReference type="AlphaFoldDB" id="A0A4S4FLC9"/>
<evidence type="ECO:0000256" key="4">
    <source>
        <dbReference type="ARBA" id="ARBA00022692"/>
    </source>
</evidence>
<evidence type="ECO:0000313" key="17">
    <source>
        <dbReference type="Proteomes" id="UP000309133"/>
    </source>
</evidence>
<dbReference type="SUPFAM" id="SSF52343">
    <property type="entry name" value="Ferredoxin reductase-like, C-terminal NADP-linked domain"/>
    <property type="match status" value="1"/>
</dbReference>
<evidence type="ECO:0000256" key="14">
    <source>
        <dbReference type="SAM" id="Phobius"/>
    </source>
</evidence>
<evidence type="ECO:0000256" key="6">
    <source>
        <dbReference type="ARBA" id="ARBA00022723"/>
    </source>
</evidence>
<feature type="transmembrane region" description="Helical" evidence="14">
    <location>
        <begin position="36"/>
        <end position="59"/>
    </location>
</feature>
<dbReference type="GO" id="GO:0016020">
    <property type="term" value="C:membrane"/>
    <property type="evidence" value="ECO:0007669"/>
    <property type="project" value="UniProtKB-SubCell"/>
</dbReference>
<feature type="region of interest" description="Disordered" evidence="13">
    <location>
        <begin position="1"/>
        <end position="21"/>
    </location>
</feature>
<dbReference type="GO" id="GO:0016491">
    <property type="term" value="F:oxidoreductase activity"/>
    <property type="evidence" value="ECO:0007669"/>
    <property type="project" value="UniProtKB-KW"/>
</dbReference>
<evidence type="ECO:0000256" key="2">
    <source>
        <dbReference type="ARBA" id="ARBA00004141"/>
    </source>
</evidence>
<comment type="subcellular location">
    <subcellularLocation>
        <location evidence="2">Membrane</location>
        <topology evidence="2">Multi-pass membrane protein</topology>
    </subcellularLocation>
</comment>
<gene>
    <name evidence="16" type="ORF">E6C64_15360</name>
</gene>
<protein>
    <submittedName>
        <fullName evidence="16">Oxidoreductase</fullName>
    </submittedName>
</protein>
<dbReference type="GO" id="GO:0046872">
    <property type="term" value="F:metal ion binding"/>
    <property type="evidence" value="ECO:0007669"/>
    <property type="project" value="UniProtKB-KW"/>
</dbReference>
<dbReference type="SUPFAM" id="SSF63380">
    <property type="entry name" value="Riboflavin synthase domain-like"/>
    <property type="match status" value="1"/>
</dbReference>
<dbReference type="PRINTS" id="PR00466">
    <property type="entry name" value="GP91PHOX"/>
</dbReference>
<dbReference type="InterPro" id="IPR017938">
    <property type="entry name" value="Riboflavin_synthase-like_b-brl"/>
</dbReference>
<name>A0A4S4FLC9_9MICO</name>
<keyword evidence="4 14" id="KW-0812">Transmembrane</keyword>
<comment type="caution">
    <text evidence="16">The sequence shown here is derived from an EMBL/GenBank/DDBJ whole genome shotgun (WGS) entry which is preliminary data.</text>
</comment>
<dbReference type="PANTHER" id="PTHR47354:SF8">
    <property type="entry name" value="1,2-PHENYLACETYL-COA EPOXIDASE, SUBUNIT E"/>
    <property type="match status" value="1"/>
</dbReference>
<evidence type="ECO:0000256" key="5">
    <source>
        <dbReference type="ARBA" id="ARBA00022714"/>
    </source>
</evidence>
<dbReference type="InterPro" id="IPR013130">
    <property type="entry name" value="Fe3_Rdtase_TM_dom"/>
</dbReference>
<dbReference type="EMBL" id="SSSM01000005">
    <property type="protein sequence ID" value="THG30016.1"/>
    <property type="molecule type" value="Genomic_DNA"/>
</dbReference>
<organism evidence="16 17">
    <name type="scientific">Naasia lichenicola</name>
    <dbReference type="NCBI Taxonomy" id="2565933"/>
    <lineage>
        <taxon>Bacteria</taxon>
        <taxon>Bacillati</taxon>
        <taxon>Actinomycetota</taxon>
        <taxon>Actinomycetes</taxon>
        <taxon>Micrococcales</taxon>
        <taxon>Microbacteriaceae</taxon>
        <taxon>Naasia</taxon>
    </lineage>
</organism>
<keyword evidence="3" id="KW-0285">Flavoprotein</keyword>
<evidence type="ECO:0000256" key="11">
    <source>
        <dbReference type="ARBA" id="ARBA00023014"/>
    </source>
</evidence>
<feature type="transmembrane region" description="Helical" evidence="14">
    <location>
        <begin position="116"/>
        <end position="134"/>
    </location>
</feature>
<dbReference type="InterPro" id="IPR017927">
    <property type="entry name" value="FAD-bd_FR_type"/>
</dbReference>
<evidence type="ECO:0000256" key="10">
    <source>
        <dbReference type="ARBA" id="ARBA00023004"/>
    </source>
</evidence>
<sequence>MTAETQTRPVTPPSFPAHRRTDQRLRYARRARRADLMLIAMWTSGAAAAALFLASGGAAQFGSPAEIVTSLGILAGLVGTDFILVMLVLAARIPVVDRTIGHDRAIAVHRRLGKPALYLLLGHGALLLIGYGMSEGIDPIREVGSMLALPDMPLAFLGMGLMIGVVITSLVAVRRKFSYEGWHLIHLLSYVSVAFALPHQLSVGGVLAEGTLQRVYWIALYVVAFGGILTFRFVEPIVSTLRHRMTVAGVSTIAPGVVSIELAGRRLRELGAEGGQFFIWRFWTGRTWWHSHPISLSALPTGSSARITVRDLGAGSARISAVPVGTRVSIEGPYGLFSDVARTSEKLVVVAAGIGVTPIRALLENAEFAPGDATVLLRAGGVEETYHWDEIRALAAARGAHCYMMIGPRATGSRSWMARADADRGVTLQSAFPDLRSSDLYLCGPTSWLDSIEADAQAAGLPAHQIHAERFDW</sequence>
<evidence type="ECO:0000256" key="12">
    <source>
        <dbReference type="ARBA" id="ARBA00023136"/>
    </source>
</evidence>
<keyword evidence="10" id="KW-0408">Iron</keyword>
<dbReference type="Gene3D" id="2.40.30.10">
    <property type="entry name" value="Translation factors"/>
    <property type="match status" value="1"/>
</dbReference>
<keyword evidence="6" id="KW-0479">Metal-binding</keyword>
<feature type="transmembrane region" description="Helical" evidence="14">
    <location>
        <begin position="185"/>
        <end position="208"/>
    </location>
</feature>
<feature type="transmembrane region" description="Helical" evidence="14">
    <location>
        <begin position="214"/>
        <end position="234"/>
    </location>
</feature>
<keyword evidence="12 14" id="KW-0472">Membrane</keyword>
<keyword evidence="5" id="KW-0001">2Fe-2S</keyword>
<keyword evidence="9" id="KW-0560">Oxidoreductase</keyword>
<evidence type="ECO:0000256" key="1">
    <source>
        <dbReference type="ARBA" id="ARBA00001974"/>
    </source>
</evidence>
<evidence type="ECO:0000256" key="3">
    <source>
        <dbReference type="ARBA" id="ARBA00022630"/>
    </source>
</evidence>
<accession>A0A4S4FLC9</accession>
<evidence type="ECO:0000256" key="13">
    <source>
        <dbReference type="SAM" id="MobiDB-lite"/>
    </source>
</evidence>
<dbReference type="GO" id="GO:0051537">
    <property type="term" value="F:2 iron, 2 sulfur cluster binding"/>
    <property type="evidence" value="ECO:0007669"/>
    <property type="project" value="UniProtKB-KW"/>
</dbReference>
<keyword evidence="7" id="KW-0274">FAD</keyword>
<keyword evidence="17" id="KW-1185">Reference proteome</keyword>
<evidence type="ECO:0000256" key="7">
    <source>
        <dbReference type="ARBA" id="ARBA00022827"/>
    </source>
</evidence>
<feature type="domain" description="FAD-binding FR-type" evidence="15">
    <location>
        <begin position="240"/>
        <end position="340"/>
    </location>
</feature>
<dbReference type="RefSeq" id="WP_136428351.1">
    <property type="nucleotide sequence ID" value="NZ_SSSM01000005.1"/>
</dbReference>
<evidence type="ECO:0000259" key="15">
    <source>
        <dbReference type="PROSITE" id="PS51384"/>
    </source>
</evidence>
<comment type="cofactor">
    <cofactor evidence="1">
        <name>FAD</name>
        <dbReference type="ChEBI" id="CHEBI:57692"/>
    </cofactor>
</comment>
<proteinExistence type="predicted"/>
<feature type="transmembrane region" description="Helical" evidence="14">
    <location>
        <begin position="71"/>
        <end position="95"/>
    </location>
</feature>
<evidence type="ECO:0000256" key="9">
    <source>
        <dbReference type="ARBA" id="ARBA00023002"/>
    </source>
</evidence>
<dbReference type="Pfam" id="PF01794">
    <property type="entry name" value="Ferric_reduct"/>
    <property type="match status" value="1"/>
</dbReference>
<dbReference type="Proteomes" id="UP000309133">
    <property type="component" value="Unassembled WGS sequence"/>
</dbReference>
<dbReference type="InterPro" id="IPR039261">
    <property type="entry name" value="FNR_nucleotide-bd"/>
</dbReference>
<dbReference type="InterPro" id="IPR000778">
    <property type="entry name" value="Cyt_b245_heavy_chain"/>
</dbReference>
<feature type="transmembrane region" description="Helical" evidence="14">
    <location>
        <begin position="154"/>
        <end position="173"/>
    </location>
</feature>
<dbReference type="GO" id="GO:0050660">
    <property type="term" value="F:flavin adenine dinucleotide binding"/>
    <property type="evidence" value="ECO:0007669"/>
    <property type="project" value="TreeGrafter"/>
</dbReference>
<evidence type="ECO:0000313" key="16">
    <source>
        <dbReference type="EMBL" id="THG30016.1"/>
    </source>
</evidence>
<dbReference type="PROSITE" id="PS51384">
    <property type="entry name" value="FAD_FR"/>
    <property type="match status" value="1"/>
</dbReference>
<dbReference type="OrthoDB" id="9801223at2"/>
<dbReference type="Gene3D" id="3.40.50.80">
    <property type="entry name" value="Nucleotide-binding domain of ferredoxin-NADP reductase (FNR) module"/>
    <property type="match status" value="1"/>
</dbReference>
<dbReference type="InterPro" id="IPR050415">
    <property type="entry name" value="MRET"/>
</dbReference>